<protein>
    <submittedName>
        <fullName evidence="2">Uncharacterized protein</fullName>
    </submittedName>
</protein>
<keyword evidence="3" id="KW-1185">Reference proteome</keyword>
<sequence>MIVSFRIITNAEPTSSEMISGAPAGSRSAPVGSVVGSVVTAGRLLRSGPGPDVRGPGEIDAVEPSQHETVPGGDRIRAARTPRRTRHRWCSIRGWHAGPTVPWRVRGASVARALPRG</sequence>
<dbReference type="EMBL" id="BAAAJK010000014">
    <property type="protein sequence ID" value="GAA1391402.1"/>
    <property type="molecule type" value="Genomic_DNA"/>
</dbReference>
<evidence type="ECO:0000256" key="1">
    <source>
        <dbReference type="SAM" id="MobiDB-lite"/>
    </source>
</evidence>
<accession>A0ABN1XVV5</accession>
<evidence type="ECO:0000313" key="2">
    <source>
        <dbReference type="EMBL" id="GAA1391402.1"/>
    </source>
</evidence>
<comment type="caution">
    <text evidence="2">The sequence shown here is derived from an EMBL/GenBank/DDBJ whole genome shotgun (WGS) entry which is preliminary data.</text>
</comment>
<proteinExistence type="predicted"/>
<gene>
    <name evidence="2" type="ORF">GCM10009613_33750</name>
</gene>
<reference evidence="2 3" key="1">
    <citation type="journal article" date="2019" name="Int. J. Syst. Evol. Microbiol.">
        <title>The Global Catalogue of Microorganisms (GCM) 10K type strain sequencing project: providing services to taxonomists for standard genome sequencing and annotation.</title>
        <authorList>
            <consortium name="The Broad Institute Genomics Platform"/>
            <consortium name="The Broad Institute Genome Sequencing Center for Infectious Disease"/>
            <person name="Wu L."/>
            <person name="Ma J."/>
        </authorList>
    </citation>
    <scope>NUCLEOTIDE SEQUENCE [LARGE SCALE GENOMIC DNA]</scope>
    <source>
        <strain evidence="2 3">JCM 11896</strain>
    </source>
</reference>
<name>A0ABN1XVV5_9PSEU</name>
<dbReference type="Proteomes" id="UP001501414">
    <property type="component" value="Unassembled WGS sequence"/>
</dbReference>
<evidence type="ECO:0000313" key="3">
    <source>
        <dbReference type="Proteomes" id="UP001501414"/>
    </source>
</evidence>
<feature type="region of interest" description="Disordered" evidence="1">
    <location>
        <begin position="43"/>
        <end position="85"/>
    </location>
</feature>
<organism evidence="2 3">
    <name type="scientific">Pseudonocardia kongjuensis</name>
    <dbReference type="NCBI Taxonomy" id="102227"/>
    <lineage>
        <taxon>Bacteria</taxon>
        <taxon>Bacillati</taxon>
        <taxon>Actinomycetota</taxon>
        <taxon>Actinomycetes</taxon>
        <taxon>Pseudonocardiales</taxon>
        <taxon>Pseudonocardiaceae</taxon>
        <taxon>Pseudonocardia</taxon>
    </lineage>
</organism>